<accession>A0ABP6L2K5</accession>
<organism evidence="2 3">
    <name type="scientific">Gordonia defluvii</name>
    <dbReference type="NCBI Taxonomy" id="283718"/>
    <lineage>
        <taxon>Bacteria</taxon>
        <taxon>Bacillati</taxon>
        <taxon>Actinomycetota</taxon>
        <taxon>Actinomycetes</taxon>
        <taxon>Mycobacteriales</taxon>
        <taxon>Gordoniaceae</taxon>
        <taxon>Gordonia</taxon>
    </lineage>
</organism>
<sequence length="149" mass="16162">MHTRNLAPSSFSQTADLPTGMHEEATALSAEEFTEHFAAPDGPIRLDSWTATPTDGDRLDCRATIVVDDRDHAVQARATGQLGALTSMLYDVGAGVEIHRLHQRRDGDSYVTLLLCGNDDDEWWAMGSGTNGDEANRNALIAGANRLPR</sequence>
<evidence type="ECO:0000256" key="1">
    <source>
        <dbReference type="ARBA" id="ARBA00022679"/>
    </source>
</evidence>
<dbReference type="SUPFAM" id="SSF110921">
    <property type="entry name" value="2-isopropylmalate synthase LeuA, allosteric (dimerisation) domain"/>
    <property type="match status" value="1"/>
</dbReference>
<dbReference type="RefSeq" id="WP_290704243.1">
    <property type="nucleotide sequence ID" value="NZ_BAAAVS010000011.1"/>
</dbReference>
<protein>
    <recommendedName>
        <fullName evidence="4">2-isopropylmalate synthase LeuA allosteric (dimerisation) domain-containing protein</fullName>
    </recommendedName>
</protein>
<dbReference type="EMBL" id="BAAAVS010000011">
    <property type="protein sequence ID" value="GAA3027011.1"/>
    <property type="molecule type" value="Genomic_DNA"/>
</dbReference>
<keyword evidence="3" id="KW-1185">Reference proteome</keyword>
<gene>
    <name evidence="2" type="ORF">GCM10010528_05860</name>
</gene>
<evidence type="ECO:0008006" key="4">
    <source>
        <dbReference type="Google" id="ProtNLM"/>
    </source>
</evidence>
<name>A0ABP6L2K5_9ACTN</name>
<dbReference type="InterPro" id="IPR036230">
    <property type="entry name" value="LeuA_allosteric_dom_sf"/>
</dbReference>
<proteinExistence type="predicted"/>
<evidence type="ECO:0000313" key="3">
    <source>
        <dbReference type="Proteomes" id="UP001501035"/>
    </source>
</evidence>
<reference evidence="3" key="1">
    <citation type="journal article" date="2019" name="Int. J. Syst. Evol. Microbiol.">
        <title>The Global Catalogue of Microorganisms (GCM) 10K type strain sequencing project: providing services to taxonomists for standard genome sequencing and annotation.</title>
        <authorList>
            <consortium name="The Broad Institute Genomics Platform"/>
            <consortium name="The Broad Institute Genome Sequencing Center for Infectious Disease"/>
            <person name="Wu L."/>
            <person name="Ma J."/>
        </authorList>
    </citation>
    <scope>NUCLEOTIDE SEQUENCE [LARGE SCALE GENOMIC DNA]</scope>
    <source>
        <strain evidence="3">JCM 14234</strain>
    </source>
</reference>
<comment type="caution">
    <text evidence="2">The sequence shown here is derived from an EMBL/GenBank/DDBJ whole genome shotgun (WGS) entry which is preliminary data.</text>
</comment>
<evidence type="ECO:0000313" key="2">
    <source>
        <dbReference type="EMBL" id="GAA3027011.1"/>
    </source>
</evidence>
<keyword evidence="1" id="KW-0808">Transferase</keyword>
<dbReference type="Proteomes" id="UP001501035">
    <property type="component" value="Unassembled WGS sequence"/>
</dbReference>
<dbReference type="Gene3D" id="3.30.160.270">
    <property type="match status" value="1"/>
</dbReference>